<dbReference type="EMBL" id="CVRI01000010">
    <property type="protein sequence ID" value="CRK88751.1"/>
    <property type="molecule type" value="Genomic_DNA"/>
</dbReference>
<dbReference type="AlphaFoldDB" id="A0A1J1HL14"/>
<gene>
    <name evidence="1" type="ORF">CLUMA_CG002699</name>
</gene>
<evidence type="ECO:0000313" key="1">
    <source>
        <dbReference type="EMBL" id="CRK88751.1"/>
    </source>
</evidence>
<protein>
    <submittedName>
        <fullName evidence="1">CLUMA_CG002699, isoform A</fullName>
    </submittedName>
</protein>
<reference evidence="1 2" key="1">
    <citation type="submission" date="2015-04" db="EMBL/GenBank/DDBJ databases">
        <authorList>
            <person name="Syromyatnikov M.Y."/>
            <person name="Popov V.N."/>
        </authorList>
    </citation>
    <scope>NUCLEOTIDE SEQUENCE [LARGE SCALE GENOMIC DNA]</scope>
</reference>
<name>A0A1J1HL14_9DIPT</name>
<sequence>MKKERRESTFPTKQLSRQFMMDSLKAFLVVHCFPSHMFCCCMSQSMKFSHGRLVKHLRKGIEGVNSKGEDYESIRRQYTGVQIIPYQEAWPYTNDTFLHFSFPPFAFAIQSLSSFSKNINEANIFFPIITFTCSRLPAIPNHYAIAMASSTQLSSASNSEFNKV</sequence>
<proteinExistence type="predicted"/>
<organism evidence="1 2">
    <name type="scientific">Clunio marinus</name>
    <dbReference type="NCBI Taxonomy" id="568069"/>
    <lineage>
        <taxon>Eukaryota</taxon>
        <taxon>Metazoa</taxon>
        <taxon>Ecdysozoa</taxon>
        <taxon>Arthropoda</taxon>
        <taxon>Hexapoda</taxon>
        <taxon>Insecta</taxon>
        <taxon>Pterygota</taxon>
        <taxon>Neoptera</taxon>
        <taxon>Endopterygota</taxon>
        <taxon>Diptera</taxon>
        <taxon>Nematocera</taxon>
        <taxon>Chironomoidea</taxon>
        <taxon>Chironomidae</taxon>
        <taxon>Clunio</taxon>
    </lineage>
</organism>
<dbReference type="Proteomes" id="UP000183832">
    <property type="component" value="Unassembled WGS sequence"/>
</dbReference>
<keyword evidence="2" id="KW-1185">Reference proteome</keyword>
<accession>A0A1J1HL14</accession>
<evidence type="ECO:0000313" key="2">
    <source>
        <dbReference type="Proteomes" id="UP000183832"/>
    </source>
</evidence>